<evidence type="ECO:0000313" key="3">
    <source>
        <dbReference type="Proteomes" id="UP000326340"/>
    </source>
</evidence>
<evidence type="ECO:0000313" key="2">
    <source>
        <dbReference type="EMBL" id="TQN66164.1"/>
    </source>
</evidence>
<dbReference type="Gene3D" id="3.10.310.10">
    <property type="entry name" value="Diaminopimelate Epimerase, Chain A, domain 1"/>
    <property type="match status" value="2"/>
</dbReference>
<gene>
    <name evidence="2" type="primary">Aes1-5</name>
    <name evidence="2" type="ORF">CSHISOI_09266</name>
</gene>
<reference evidence="2 3" key="1">
    <citation type="journal article" date="2019" name="Sci. Rep.">
        <title>Colletotrichum shisoi sp. nov., an anthracnose pathogen of Perilla frutescens in Japan: molecular phylogenetic, morphological and genomic evidence.</title>
        <authorList>
            <person name="Gan P."/>
            <person name="Tsushima A."/>
            <person name="Hiroyama R."/>
            <person name="Narusaka M."/>
            <person name="Takano Y."/>
            <person name="Narusaka Y."/>
            <person name="Kawaradani M."/>
            <person name="Damm U."/>
            <person name="Shirasu K."/>
        </authorList>
    </citation>
    <scope>NUCLEOTIDE SEQUENCE [LARGE SCALE GENOMIC DNA]</scope>
    <source>
        <strain evidence="2 3">PG-2018a</strain>
    </source>
</reference>
<dbReference type="PIRSF" id="PIRSF016184">
    <property type="entry name" value="PhzC_PhzF"/>
    <property type="match status" value="1"/>
</dbReference>
<dbReference type="GO" id="GO:0016853">
    <property type="term" value="F:isomerase activity"/>
    <property type="evidence" value="ECO:0007669"/>
    <property type="project" value="TreeGrafter"/>
</dbReference>
<sequence>MTTTQLDFVALDVFTKTPYKGNPLAIVHLPPPTAASPALTQEQKQAIAREFNLSEIVFVHDVDPKDDPEPLTRRINIFMTSVEIPFGGHPALGAASYLRPKGITKIVTKAGPVPITAGQDQFASVSVPHNTYLHAKTIASLDTESRVGLHPSLEIREAELGAPIFSPVHGIAFALVSLPSLEQLSHVFAGSFEFNALELLGPAWSNSFMARSYYAITDSTTSGSVRNVKIRTRMIASSFEDPATGAAACALTSYLALHKFEELEFQYELTQGVEMGRQSDIFVTVKVAVDEEGKRSVKELYLGGTARHIMKGTLETPPL</sequence>
<protein>
    <submittedName>
        <fullName evidence="2">Antisense-enhancing sequence 1</fullName>
    </submittedName>
</protein>
<dbReference type="EMBL" id="PUHP01001310">
    <property type="protein sequence ID" value="TQN66164.1"/>
    <property type="molecule type" value="Genomic_DNA"/>
</dbReference>
<dbReference type="Proteomes" id="UP000326340">
    <property type="component" value="Unassembled WGS sequence"/>
</dbReference>
<dbReference type="InterPro" id="IPR003719">
    <property type="entry name" value="Phenazine_PhzF-like"/>
</dbReference>
<dbReference type="GO" id="GO:0005737">
    <property type="term" value="C:cytoplasm"/>
    <property type="evidence" value="ECO:0007669"/>
    <property type="project" value="TreeGrafter"/>
</dbReference>
<dbReference type="AlphaFoldDB" id="A0A5Q4BHM6"/>
<dbReference type="PANTHER" id="PTHR13774:SF32">
    <property type="entry name" value="ANTISENSE-ENHANCING SEQUENCE 1"/>
    <property type="match status" value="1"/>
</dbReference>
<keyword evidence="3" id="KW-1185">Reference proteome</keyword>
<dbReference type="NCBIfam" id="TIGR00654">
    <property type="entry name" value="PhzF_family"/>
    <property type="match status" value="1"/>
</dbReference>
<name>A0A5Q4BHM6_9PEZI</name>
<dbReference type="OrthoDB" id="75169at2759"/>
<organism evidence="2 3">
    <name type="scientific">Colletotrichum shisoi</name>
    <dbReference type="NCBI Taxonomy" id="2078593"/>
    <lineage>
        <taxon>Eukaryota</taxon>
        <taxon>Fungi</taxon>
        <taxon>Dikarya</taxon>
        <taxon>Ascomycota</taxon>
        <taxon>Pezizomycotina</taxon>
        <taxon>Sordariomycetes</taxon>
        <taxon>Hypocreomycetidae</taxon>
        <taxon>Glomerellales</taxon>
        <taxon>Glomerellaceae</taxon>
        <taxon>Colletotrichum</taxon>
        <taxon>Colletotrichum destructivum species complex</taxon>
    </lineage>
</organism>
<feature type="active site" evidence="1">
    <location>
        <position position="55"/>
    </location>
</feature>
<proteinExistence type="predicted"/>
<comment type="caution">
    <text evidence="2">The sequence shown here is derived from an EMBL/GenBank/DDBJ whole genome shotgun (WGS) entry which is preliminary data.</text>
</comment>
<accession>A0A5Q4BHM6</accession>
<dbReference type="SUPFAM" id="SSF54506">
    <property type="entry name" value="Diaminopimelate epimerase-like"/>
    <property type="match status" value="1"/>
</dbReference>
<dbReference type="Pfam" id="PF02567">
    <property type="entry name" value="PhzC-PhzF"/>
    <property type="match status" value="1"/>
</dbReference>
<dbReference type="PANTHER" id="PTHR13774">
    <property type="entry name" value="PHENAZINE BIOSYNTHESIS PROTEIN"/>
    <property type="match status" value="1"/>
</dbReference>
<evidence type="ECO:0000256" key="1">
    <source>
        <dbReference type="PIRSR" id="PIRSR016184-1"/>
    </source>
</evidence>